<gene>
    <name evidence="1" type="ORF">ACFOSV_17220</name>
</gene>
<dbReference type="Gene3D" id="1.20.120.450">
    <property type="entry name" value="dinb family like domain"/>
    <property type="match status" value="1"/>
</dbReference>
<dbReference type="Pfam" id="PF07606">
    <property type="entry name" value="DUF1569"/>
    <property type="match status" value="1"/>
</dbReference>
<keyword evidence="2" id="KW-1185">Reference proteome</keyword>
<comment type="caution">
    <text evidence="1">The sequence shown here is derived from an EMBL/GenBank/DDBJ whole genome shotgun (WGS) entry which is preliminary data.</text>
</comment>
<protein>
    <submittedName>
        <fullName evidence="1">DUF1569 domain-containing protein</fullName>
    </submittedName>
</protein>
<dbReference type="EMBL" id="JBHRZS010000011">
    <property type="protein sequence ID" value="MFC3881935.1"/>
    <property type="molecule type" value="Genomic_DNA"/>
</dbReference>
<organism evidence="1 2">
    <name type="scientific">Algoriphagus namhaensis</name>
    <dbReference type="NCBI Taxonomy" id="915353"/>
    <lineage>
        <taxon>Bacteria</taxon>
        <taxon>Pseudomonadati</taxon>
        <taxon>Bacteroidota</taxon>
        <taxon>Cytophagia</taxon>
        <taxon>Cytophagales</taxon>
        <taxon>Cyclobacteriaceae</taxon>
        <taxon>Algoriphagus</taxon>
    </lineage>
</organism>
<accession>A0ABV8AWE2</accession>
<evidence type="ECO:0000313" key="2">
    <source>
        <dbReference type="Proteomes" id="UP001595805"/>
    </source>
</evidence>
<sequence>MNIENIKSKLQTLDPNAEPEFGVMTPQHMIEHLILTVKLSYGRIKIPHFEPTEKQLQQKKTLLYELDEFPKGIRAPGLGDNLLPLRFQSLDEANNELLESIEKYKEHFKEQPNSTPIHPRFGGLNKSEWDLFHTKHFKHHLSQFGL</sequence>
<dbReference type="InterPro" id="IPR034660">
    <property type="entry name" value="DinB/YfiT-like"/>
</dbReference>
<proteinExistence type="predicted"/>
<dbReference type="InterPro" id="IPR011463">
    <property type="entry name" value="DUF1569"/>
</dbReference>
<dbReference type="Proteomes" id="UP001595805">
    <property type="component" value="Unassembled WGS sequence"/>
</dbReference>
<dbReference type="RefSeq" id="WP_377907318.1">
    <property type="nucleotide sequence ID" value="NZ_JBHRZS010000011.1"/>
</dbReference>
<name>A0ABV8AWE2_9BACT</name>
<evidence type="ECO:0000313" key="1">
    <source>
        <dbReference type="EMBL" id="MFC3881935.1"/>
    </source>
</evidence>
<reference evidence="2" key="1">
    <citation type="journal article" date="2019" name="Int. J. Syst. Evol. Microbiol.">
        <title>The Global Catalogue of Microorganisms (GCM) 10K type strain sequencing project: providing services to taxonomists for standard genome sequencing and annotation.</title>
        <authorList>
            <consortium name="The Broad Institute Genomics Platform"/>
            <consortium name="The Broad Institute Genome Sequencing Center for Infectious Disease"/>
            <person name="Wu L."/>
            <person name="Ma J."/>
        </authorList>
    </citation>
    <scope>NUCLEOTIDE SEQUENCE [LARGE SCALE GENOMIC DNA]</scope>
    <source>
        <strain evidence="2">CCUG 60523</strain>
    </source>
</reference>